<dbReference type="AlphaFoldDB" id="A0A6J4V1U3"/>
<proteinExistence type="predicted"/>
<name>A0A6J4V1U3_9BACT</name>
<organism evidence="2">
    <name type="scientific">uncultured Thermomicrobiales bacterium</name>
    <dbReference type="NCBI Taxonomy" id="1645740"/>
    <lineage>
        <taxon>Bacteria</taxon>
        <taxon>Pseudomonadati</taxon>
        <taxon>Thermomicrobiota</taxon>
        <taxon>Thermomicrobia</taxon>
        <taxon>Thermomicrobiales</taxon>
        <taxon>environmental samples</taxon>
    </lineage>
</organism>
<dbReference type="EMBL" id="CADCWF010000177">
    <property type="protein sequence ID" value="CAA9563001.1"/>
    <property type="molecule type" value="Genomic_DNA"/>
</dbReference>
<feature type="compositionally biased region" description="Basic residues" evidence="1">
    <location>
        <begin position="43"/>
        <end position="56"/>
    </location>
</feature>
<feature type="region of interest" description="Disordered" evidence="1">
    <location>
        <begin position="28"/>
        <end position="56"/>
    </location>
</feature>
<feature type="compositionally biased region" description="Basic and acidic residues" evidence="1">
    <location>
        <begin position="33"/>
        <end position="42"/>
    </location>
</feature>
<protein>
    <submittedName>
        <fullName evidence="2">Uncharacterized protein</fullName>
    </submittedName>
</protein>
<evidence type="ECO:0000313" key="2">
    <source>
        <dbReference type="EMBL" id="CAA9563001.1"/>
    </source>
</evidence>
<sequence length="56" mass="6152">MGLVVGAGLAVEQDVSEGGWVDRLVGRSGRAGSHWDGHEKGSPRRAPRLRRRSWWG</sequence>
<evidence type="ECO:0000256" key="1">
    <source>
        <dbReference type="SAM" id="MobiDB-lite"/>
    </source>
</evidence>
<accession>A0A6J4V1U3</accession>
<gene>
    <name evidence="2" type="ORF">AVDCRST_MAG59-2752</name>
</gene>
<reference evidence="2" key="1">
    <citation type="submission" date="2020-02" db="EMBL/GenBank/DDBJ databases">
        <authorList>
            <person name="Meier V. D."/>
        </authorList>
    </citation>
    <scope>NUCLEOTIDE SEQUENCE</scope>
    <source>
        <strain evidence="2">AVDCRST_MAG59</strain>
    </source>
</reference>